<sequence length="111" mass="12404">MNIWAMDKDQSIRHLLLLLQSRLGETAFAVDEQTSCDRCAVFLRHPEDPQLRAYLYTLGQEEGRYGLHLEYPPNSASAALFDALEGQSLNAVVDSLAVHFDIPVIDPLPGH</sequence>
<dbReference type="EMBL" id="FNVQ01000007">
    <property type="protein sequence ID" value="SEG86057.1"/>
    <property type="molecule type" value="Genomic_DNA"/>
</dbReference>
<dbReference type="OrthoDB" id="5569134at2"/>
<accession>A0A1H6DKV0</accession>
<name>A0A1H6DKV0_9GAMM</name>
<dbReference type="AlphaFoldDB" id="A0A1H6DKV0"/>
<evidence type="ECO:0000313" key="2">
    <source>
        <dbReference type="Proteomes" id="UP000236745"/>
    </source>
</evidence>
<evidence type="ECO:0000313" key="1">
    <source>
        <dbReference type="EMBL" id="SEG86057.1"/>
    </source>
</evidence>
<gene>
    <name evidence="1" type="ORF">SAMN05444390_10789</name>
</gene>
<dbReference type="Proteomes" id="UP000236745">
    <property type="component" value="Unassembled WGS sequence"/>
</dbReference>
<reference evidence="1 2" key="1">
    <citation type="submission" date="2016-10" db="EMBL/GenBank/DDBJ databases">
        <authorList>
            <person name="de Groot N.N."/>
        </authorList>
    </citation>
    <scope>NUCLEOTIDE SEQUENCE [LARGE SCALE GENOMIC DNA]</scope>
    <source>
        <strain evidence="1 2">DSM 22012</strain>
    </source>
</reference>
<proteinExistence type="predicted"/>
<dbReference type="RefSeq" id="WP_104005548.1">
    <property type="nucleotide sequence ID" value="NZ_FNVQ01000007.1"/>
</dbReference>
<organism evidence="1 2">
    <name type="scientific">Marinobacterium lutimaris</name>
    <dbReference type="NCBI Taxonomy" id="568106"/>
    <lineage>
        <taxon>Bacteria</taxon>
        <taxon>Pseudomonadati</taxon>
        <taxon>Pseudomonadota</taxon>
        <taxon>Gammaproteobacteria</taxon>
        <taxon>Oceanospirillales</taxon>
        <taxon>Oceanospirillaceae</taxon>
        <taxon>Marinobacterium</taxon>
    </lineage>
</organism>
<keyword evidence="2" id="KW-1185">Reference proteome</keyword>
<protein>
    <submittedName>
        <fullName evidence="1">Uncharacterized protein</fullName>
    </submittedName>
</protein>